<dbReference type="Proteomes" id="UP000279259">
    <property type="component" value="Unassembled WGS sequence"/>
</dbReference>
<comment type="caution">
    <text evidence="2">The sequence shown here is derived from an EMBL/GenBank/DDBJ whole genome shotgun (WGS) entry which is preliminary data.</text>
</comment>
<name>A0A427XTF7_9TREE</name>
<sequence length="186" mass="20490">MESTQQYSQTGAATSVQSPFRRAFAAEWDIIENENKTIGFETIDWVPMTYTLTHAARCLTVDDLTDPSLTPALPLIDALRKVEWPESTLPVHPYSQSDVRLHTSAPLDSAEYSYAYCFHKDRFDIHVGDFISRGLTDGEFAQGLLSQMSKSSEMTGTIIAKAKQFTGGGGSRSKSQDGAQTLTEQA</sequence>
<evidence type="ECO:0000256" key="1">
    <source>
        <dbReference type="SAM" id="MobiDB-lite"/>
    </source>
</evidence>
<organism evidence="2 3">
    <name type="scientific">Saitozyma podzolica</name>
    <dbReference type="NCBI Taxonomy" id="1890683"/>
    <lineage>
        <taxon>Eukaryota</taxon>
        <taxon>Fungi</taxon>
        <taxon>Dikarya</taxon>
        <taxon>Basidiomycota</taxon>
        <taxon>Agaricomycotina</taxon>
        <taxon>Tremellomycetes</taxon>
        <taxon>Tremellales</taxon>
        <taxon>Trimorphomycetaceae</taxon>
        <taxon>Saitozyma</taxon>
    </lineage>
</organism>
<feature type="compositionally biased region" description="Polar residues" evidence="1">
    <location>
        <begin position="172"/>
        <end position="186"/>
    </location>
</feature>
<evidence type="ECO:0000313" key="2">
    <source>
        <dbReference type="EMBL" id="RSH82103.1"/>
    </source>
</evidence>
<accession>A0A427XTF7</accession>
<dbReference type="EMBL" id="RSCD01000028">
    <property type="protein sequence ID" value="RSH82103.1"/>
    <property type="molecule type" value="Genomic_DNA"/>
</dbReference>
<proteinExistence type="predicted"/>
<dbReference type="AlphaFoldDB" id="A0A427XTF7"/>
<feature type="region of interest" description="Disordered" evidence="1">
    <location>
        <begin position="165"/>
        <end position="186"/>
    </location>
</feature>
<evidence type="ECO:0000313" key="3">
    <source>
        <dbReference type="Proteomes" id="UP000279259"/>
    </source>
</evidence>
<gene>
    <name evidence="2" type="ORF">EHS25_006036</name>
</gene>
<keyword evidence="3" id="KW-1185">Reference proteome</keyword>
<protein>
    <submittedName>
        <fullName evidence="2">Uncharacterized protein</fullName>
    </submittedName>
</protein>
<reference evidence="2 3" key="1">
    <citation type="submission" date="2018-11" db="EMBL/GenBank/DDBJ databases">
        <title>Genome sequence of Saitozyma podzolica DSM 27192.</title>
        <authorList>
            <person name="Aliyu H."/>
            <person name="Gorte O."/>
            <person name="Ochsenreither K."/>
        </authorList>
    </citation>
    <scope>NUCLEOTIDE SEQUENCE [LARGE SCALE GENOMIC DNA]</scope>
    <source>
        <strain evidence="2 3">DSM 27192</strain>
    </source>
</reference>